<dbReference type="EMBL" id="BGZK01000494">
    <property type="protein sequence ID" value="GBP47046.1"/>
    <property type="molecule type" value="Genomic_DNA"/>
</dbReference>
<evidence type="ECO:0000313" key="2">
    <source>
        <dbReference type="Proteomes" id="UP000299102"/>
    </source>
</evidence>
<sequence length="154" mass="17356">MTERDKSRYTEGSVNIGGSVASIISYSFDGYNYTPLDSASKRPARRSCLSNRTPDCHPLLWDEGRNSRRATAPSYLQYENFAKINWRHFRDSGKRPNFPQCGNPNMGDRKGLVPHAAVPPLTPPTRCRCTPSPRTHRLRPFGAFKLHNSCTVST</sequence>
<proteinExistence type="predicted"/>
<name>A0A4C1W6P6_EUMVA</name>
<dbReference type="Proteomes" id="UP000299102">
    <property type="component" value="Unassembled WGS sequence"/>
</dbReference>
<protein>
    <submittedName>
        <fullName evidence="1">Uncharacterized protein</fullName>
    </submittedName>
</protein>
<gene>
    <name evidence="1" type="ORF">EVAR_29648_1</name>
</gene>
<evidence type="ECO:0000313" key="1">
    <source>
        <dbReference type="EMBL" id="GBP47046.1"/>
    </source>
</evidence>
<keyword evidence="2" id="KW-1185">Reference proteome</keyword>
<reference evidence="1 2" key="1">
    <citation type="journal article" date="2019" name="Commun. Biol.">
        <title>The bagworm genome reveals a unique fibroin gene that provides high tensile strength.</title>
        <authorList>
            <person name="Kono N."/>
            <person name="Nakamura H."/>
            <person name="Ohtoshi R."/>
            <person name="Tomita M."/>
            <person name="Numata K."/>
            <person name="Arakawa K."/>
        </authorList>
    </citation>
    <scope>NUCLEOTIDE SEQUENCE [LARGE SCALE GENOMIC DNA]</scope>
</reference>
<accession>A0A4C1W6P6</accession>
<organism evidence="1 2">
    <name type="scientific">Eumeta variegata</name>
    <name type="common">Bagworm moth</name>
    <name type="synonym">Eumeta japonica</name>
    <dbReference type="NCBI Taxonomy" id="151549"/>
    <lineage>
        <taxon>Eukaryota</taxon>
        <taxon>Metazoa</taxon>
        <taxon>Ecdysozoa</taxon>
        <taxon>Arthropoda</taxon>
        <taxon>Hexapoda</taxon>
        <taxon>Insecta</taxon>
        <taxon>Pterygota</taxon>
        <taxon>Neoptera</taxon>
        <taxon>Endopterygota</taxon>
        <taxon>Lepidoptera</taxon>
        <taxon>Glossata</taxon>
        <taxon>Ditrysia</taxon>
        <taxon>Tineoidea</taxon>
        <taxon>Psychidae</taxon>
        <taxon>Oiketicinae</taxon>
        <taxon>Eumeta</taxon>
    </lineage>
</organism>
<comment type="caution">
    <text evidence="1">The sequence shown here is derived from an EMBL/GenBank/DDBJ whole genome shotgun (WGS) entry which is preliminary data.</text>
</comment>
<dbReference type="AlphaFoldDB" id="A0A4C1W6P6"/>